<dbReference type="FunFam" id="3.30.1330.10:FF:000001">
    <property type="entry name" value="Phosphoribosylformylglycinamidine cyclo-ligase"/>
    <property type="match status" value="1"/>
</dbReference>
<evidence type="ECO:0000256" key="1">
    <source>
        <dbReference type="ARBA" id="ARBA00004496"/>
    </source>
</evidence>
<comment type="catalytic activity">
    <reaction evidence="14 15">
        <text>2-formamido-N(1)-(5-O-phospho-beta-D-ribosyl)acetamidine + ATP = 5-amino-1-(5-phospho-beta-D-ribosyl)imidazole + ADP + phosphate + H(+)</text>
        <dbReference type="Rhea" id="RHEA:23032"/>
        <dbReference type="ChEBI" id="CHEBI:15378"/>
        <dbReference type="ChEBI" id="CHEBI:30616"/>
        <dbReference type="ChEBI" id="CHEBI:43474"/>
        <dbReference type="ChEBI" id="CHEBI:137981"/>
        <dbReference type="ChEBI" id="CHEBI:147287"/>
        <dbReference type="ChEBI" id="CHEBI:456216"/>
        <dbReference type="EC" id="6.3.3.1"/>
    </reaction>
</comment>
<evidence type="ECO:0000256" key="7">
    <source>
        <dbReference type="ARBA" id="ARBA00022598"/>
    </source>
</evidence>
<dbReference type="GO" id="GO:0046084">
    <property type="term" value="P:adenine biosynthetic process"/>
    <property type="evidence" value="ECO:0007669"/>
    <property type="project" value="TreeGrafter"/>
</dbReference>
<dbReference type="AlphaFoldDB" id="A0A2P5P6Q3"/>
<evidence type="ECO:0000256" key="2">
    <source>
        <dbReference type="ARBA" id="ARBA00004686"/>
    </source>
</evidence>
<evidence type="ECO:0000256" key="9">
    <source>
        <dbReference type="ARBA" id="ARBA00022755"/>
    </source>
</evidence>
<dbReference type="FunFam" id="3.90.650.10:FF:000011">
    <property type="entry name" value="Phosphoribosylformylglycinamidine cyclo-ligase"/>
    <property type="match status" value="1"/>
</dbReference>
<feature type="domain" description="PurM-like N-terminal" evidence="16">
    <location>
        <begin position="56"/>
        <end position="161"/>
    </location>
</feature>
<dbReference type="EMBL" id="JQAN02000010">
    <property type="protein sequence ID" value="PPD57986.1"/>
    <property type="molecule type" value="Genomic_DNA"/>
</dbReference>
<comment type="subcellular location">
    <subcellularLocation>
        <location evidence="1 15">Cytoplasm</location>
    </subcellularLocation>
</comment>
<dbReference type="SUPFAM" id="SSF55326">
    <property type="entry name" value="PurM N-terminal domain-like"/>
    <property type="match status" value="1"/>
</dbReference>
<keyword evidence="9 15" id="KW-0658">Purine biosynthesis</keyword>
<protein>
    <recommendedName>
        <fullName evidence="5 15">Phosphoribosylformylglycinamidine cyclo-ligase</fullName>
        <ecNumber evidence="4 15">6.3.3.1</ecNumber>
    </recommendedName>
    <alternativeName>
        <fullName evidence="12 15">AIR synthase</fullName>
    </alternativeName>
    <alternativeName>
        <fullName evidence="13 15">AIRS</fullName>
    </alternativeName>
    <alternativeName>
        <fullName evidence="11 15">Phosphoribosyl-aminoimidazole synthetase</fullName>
    </alternativeName>
</protein>
<dbReference type="Gene3D" id="3.90.650.10">
    <property type="entry name" value="PurM-like C-terminal domain"/>
    <property type="match status" value="1"/>
</dbReference>
<keyword evidence="7 15" id="KW-0436">Ligase</keyword>
<dbReference type="RefSeq" id="WP_102330996.1">
    <property type="nucleotide sequence ID" value="NZ_CP058566.2"/>
</dbReference>
<dbReference type="PANTHER" id="PTHR10520:SF12">
    <property type="entry name" value="TRIFUNCTIONAL PURINE BIOSYNTHETIC PROTEIN ADENOSINE-3"/>
    <property type="match status" value="1"/>
</dbReference>
<evidence type="ECO:0000259" key="16">
    <source>
        <dbReference type="Pfam" id="PF00586"/>
    </source>
</evidence>
<dbReference type="InterPro" id="IPR004733">
    <property type="entry name" value="PurM_cligase"/>
</dbReference>
<name>A0A2P5P6Q3_9CHLR</name>
<comment type="caution">
    <text evidence="18">The sequence shown here is derived from an EMBL/GenBank/DDBJ whole genome shotgun (WGS) entry which is preliminary data.</text>
</comment>
<keyword evidence="8 15" id="KW-0547">Nucleotide-binding</keyword>
<dbReference type="InterPro" id="IPR016188">
    <property type="entry name" value="PurM-like_N"/>
</dbReference>
<accession>A0A2P5P6Q3</accession>
<dbReference type="InterPro" id="IPR036676">
    <property type="entry name" value="PurM-like_C_sf"/>
</dbReference>
<evidence type="ECO:0000256" key="14">
    <source>
        <dbReference type="ARBA" id="ARBA00049057"/>
    </source>
</evidence>
<dbReference type="InterPro" id="IPR010918">
    <property type="entry name" value="PurM-like_C_dom"/>
</dbReference>
<dbReference type="UniPathway" id="UPA00074">
    <property type="reaction ID" value="UER00129"/>
</dbReference>
<dbReference type="Pfam" id="PF02769">
    <property type="entry name" value="AIRS_C"/>
    <property type="match status" value="1"/>
</dbReference>
<dbReference type="GO" id="GO:0005524">
    <property type="term" value="F:ATP binding"/>
    <property type="evidence" value="ECO:0007669"/>
    <property type="project" value="UniProtKB-KW"/>
</dbReference>
<dbReference type="InterPro" id="IPR036921">
    <property type="entry name" value="PurM-like_N_sf"/>
</dbReference>
<evidence type="ECO:0000256" key="5">
    <source>
        <dbReference type="ARBA" id="ARBA00020367"/>
    </source>
</evidence>
<dbReference type="OrthoDB" id="9802507at2"/>
<dbReference type="CDD" id="cd02196">
    <property type="entry name" value="PurM"/>
    <property type="match status" value="1"/>
</dbReference>
<sequence>MRQDSYAAAGVSIDSAAIAKEQIKKLAKATFNSNVLAGPGFFGGMFEIPTGYSKPVLVSSCDGVGTKLRIASAMGKHDTVGIDIVNHSVNDILTCGATPLFFLDYIAMGKLDPVLVADIVKGLSTACQQVGCALIGGETAEMPGLYHGNDYDLAGFIVGIVEKDNILNGQSINPGDAILGLPSTGLHTNGYSLARRVLGESSSAMVIRYPPLDESVGEALLAPHRSYLGDLKPVLSEIKGLAHITGGGFTDNIPRTLPVGTSARIKKGSWDVLPIFELIQEMGNVADAEMYRVFNMGIGMVIFADQAKVPALLNAMPDARIVGEVVADTGKGRVIIE</sequence>
<evidence type="ECO:0000256" key="8">
    <source>
        <dbReference type="ARBA" id="ARBA00022741"/>
    </source>
</evidence>
<proteinExistence type="inferred from homology"/>
<dbReference type="Gene3D" id="3.30.1330.10">
    <property type="entry name" value="PurM-like, N-terminal domain"/>
    <property type="match status" value="1"/>
</dbReference>
<dbReference type="GO" id="GO:0004637">
    <property type="term" value="F:phosphoribosylamine-glycine ligase activity"/>
    <property type="evidence" value="ECO:0007669"/>
    <property type="project" value="TreeGrafter"/>
</dbReference>
<evidence type="ECO:0000259" key="17">
    <source>
        <dbReference type="Pfam" id="PF02769"/>
    </source>
</evidence>
<comment type="pathway">
    <text evidence="2 15">Purine metabolism; IMP biosynthesis via de novo pathway; 5-amino-1-(5-phospho-D-ribosyl)imidazole from N(2)-formyl-N(1)-(5-phospho-D-ribosyl)glycinamide: step 2/2.</text>
</comment>
<keyword evidence="6 15" id="KW-0963">Cytoplasm</keyword>
<dbReference type="GO" id="GO:0004641">
    <property type="term" value="F:phosphoribosylformylglycinamidine cyclo-ligase activity"/>
    <property type="evidence" value="ECO:0007669"/>
    <property type="project" value="UniProtKB-UniRule"/>
</dbReference>
<evidence type="ECO:0000256" key="12">
    <source>
        <dbReference type="ARBA" id="ARBA00032931"/>
    </source>
</evidence>
<comment type="similarity">
    <text evidence="3 15">Belongs to the AIR synthase family.</text>
</comment>
<feature type="domain" description="PurM-like C-terminal" evidence="17">
    <location>
        <begin position="174"/>
        <end position="331"/>
    </location>
</feature>
<evidence type="ECO:0000256" key="6">
    <source>
        <dbReference type="ARBA" id="ARBA00022490"/>
    </source>
</evidence>
<keyword evidence="19" id="KW-1185">Reference proteome</keyword>
<evidence type="ECO:0000256" key="15">
    <source>
        <dbReference type="HAMAP-Rule" id="MF_00741"/>
    </source>
</evidence>
<evidence type="ECO:0000313" key="19">
    <source>
        <dbReference type="Proteomes" id="UP000235653"/>
    </source>
</evidence>
<dbReference type="Pfam" id="PF00586">
    <property type="entry name" value="AIRS"/>
    <property type="match status" value="1"/>
</dbReference>
<dbReference type="GO" id="GO:0005829">
    <property type="term" value="C:cytosol"/>
    <property type="evidence" value="ECO:0007669"/>
    <property type="project" value="TreeGrafter"/>
</dbReference>
<organism evidence="18 19">
    <name type="scientific">Dehalogenimonas etheniformans</name>
    <dbReference type="NCBI Taxonomy" id="1536648"/>
    <lineage>
        <taxon>Bacteria</taxon>
        <taxon>Bacillati</taxon>
        <taxon>Chloroflexota</taxon>
        <taxon>Dehalococcoidia</taxon>
        <taxon>Dehalococcoidales</taxon>
        <taxon>Dehalococcoidaceae</taxon>
        <taxon>Dehalogenimonas</taxon>
    </lineage>
</organism>
<evidence type="ECO:0000256" key="11">
    <source>
        <dbReference type="ARBA" id="ARBA00031908"/>
    </source>
</evidence>
<reference evidence="18 19" key="1">
    <citation type="journal article" date="2017" name="ISME J.">
        <title>Grape pomace compost harbors organohalide-respiring Dehalogenimonas species with novel reductive dehalogenase genes.</title>
        <authorList>
            <person name="Yang Y."/>
            <person name="Higgins S.A."/>
            <person name="Yan J."/>
            <person name="Simsir B."/>
            <person name="Chourey K."/>
            <person name="Iyer R."/>
            <person name="Hettich R.L."/>
            <person name="Baldwin B."/>
            <person name="Ogles D.M."/>
            <person name="Loffler F.E."/>
        </authorList>
    </citation>
    <scope>NUCLEOTIDE SEQUENCE [LARGE SCALE GENOMIC DNA]</scope>
    <source>
        <strain evidence="18 19">GP</strain>
    </source>
</reference>
<evidence type="ECO:0000256" key="10">
    <source>
        <dbReference type="ARBA" id="ARBA00022840"/>
    </source>
</evidence>
<evidence type="ECO:0000256" key="13">
    <source>
        <dbReference type="ARBA" id="ARBA00033093"/>
    </source>
</evidence>
<keyword evidence="10 15" id="KW-0067">ATP-binding</keyword>
<evidence type="ECO:0000256" key="4">
    <source>
        <dbReference type="ARBA" id="ARBA00013047"/>
    </source>
</evidence>
<dbReference type="SUPFAM" id="SSF56042">
    <property type="entry name" value="PurM C-terminal domain-like"/>
    <property type="match status" value="1"/>
</dbReference>
<dbReference type="NCBIfam" id="TIGR00878">
    <property type="entry name" value="purM"/>
    <property type="match status" value="1"/>
</dbReference>
<gene>
    <name evidence="15" type="primary">purM</name>
    <name evidence="18" type="ORF">JP09_006770</name>
</gene>
<dbReference type="Proteomes" id="UP000235653">
    <property type="component" value="Unassembled WGS sequence"/>
</dbReference>
<evidence type="ECO:0000313" key="18">
    <source>
        <dbReference type="EMBL" id="PPD57986.1"/>
    </source>
</evidence>
<evidence type="ECO:0000256" key="3">
    <source>
        <dbReference type="ARBA" id="ARBA00010280"/>
    </source>
</evidence>
<dbReference type="GO" id="GO:0006189">
    <property type="term" value="P:'de novo' IMP biosynthetic process"/>
    <property type="evidence" value="ECO:0007669"/>
    <property type="project" value="UniProtKB-UniRule"/>
</dbReference>
<dbReference type="EC" id="6.3.3.1" evidence="4 15"/>
<dbReference type="PANTHER" id="PTHR10520">
    <property type="entry name" value="TRIFUNCTIONAL PURINE BIOSYNTHETIC PROTEIN ADENOSINE-3-RELATED"/>
    <property type="match status" value="1"/>
</dbReference>
<dbReference type="HAMAP" id="MF_00741">
    <property type="entry name" value="AIRS"/>
    <property type="match status" value="1"/>
</dbReference>